<evidence type="ECO:0000313" key="1">
    <source>
        <dbReference type="EMBL" id="TRM63512.1"/>
    </source>
</evidence>
<comment type="caution">
    <text evidence="1">The sequence shown here is derived from an EMBL/GenBank/DDBJ whole genome shotgun (WGS) entry which is preliminary data.</text>
</comment>
<protein>
    <submittedName>
        <fullName evidence="1">Uncharacterized protein</fullName>
    </submittedName>
</protein>
<name>A0A550CFE0_9AGAR</name>
<evidence type="ECO:0000313" key="2">
    <source>
        <dbReference type="Proteomes" id="UP000320762"/>
    </source>
</evidence>
<sequence length="151" mass="16281">MVACSGCPIHQYGLIGRVFAVAKLLRGLLHVPDDLLELKGDSLFRHRAGETTVWGEASSGLRPLIPPEDHPTRVDGVDGTCTIVLRKRRATIPRRRPSMYCVEESAASFVAKAPVAEYPHESRHGSRCAAPPGCRVGAIRVGSTSPLSACR</sequence>
<dbReference type="AlphaFoldDB" id="A0A550CFE0"/>
<accession>A0A550CFE0</accession>
<dbReference type="Proteomes" id="UP000320762">
    <property type="component" value="Unassembled WGS sequence"/>
</dbReference>
<organism evidence="1 2">
    <name type="scientific">Schizophyllum amplum</name>
    <dbReference type="NCBI Taxonomy" id="97359"/>
    <lineage>
        <taxon>Eukaryota</taxon>
        <taxon>Fungi</taxon>
        <taxon>Dikarya</taxon>
        <taxon>Basidiomycota</taxon>
        <taxon>Agaricomycotina</taxon>
        <taxon>Agaricomycetes</taxon>
        <taxon>Agaricomycetidae</taxon>
        <taxon>Agaricales</taxon>
        <taxon>Schizophyllaceae</taxon>
        <taxon>Schizophyllum</taxon>
    </lineage>
</organism>
<gene>
    <name evidence="1" type="ORF">BD626DRAFT_494545</name>
</gene>
<reference evidence="1 2" key="1">
    <citation type="journal article" date="2019" name="New Phytol.">
        <title>Comparative genomics reveals unique wood-decay strategies and fruiting body development in the Schizophyllaceae.</title>
        <authorList>
            <person name="Almasi E."/>
            <person name="Sahu N."/>
            <person name="Krizsan K."/>
            <person name="Balint B."/>
            <person name="Kovacs G.M."/>
            <person name="Kiss B."/>
            <person name="Cseklye J."/>
            <person name="Drula E."/>
            <person name="Henrissat B."/>
            <person name="Nagy I."/>
            <person name="Chovatia M."/>
            <person name="Adam C."/>
            <person name="LaButti K."/>
            <person name="Lipzen A."/>
            <person name="Riley R."/>
            <person name="Grigoriev I.V."/>
            <person name="Nagy L.G."/>
        </authorList>
    </citation>
    <scope>NUCLEOTIDE SEQUENCE [LARGE SCALE GENOMIC DNA]</scope>
    <source>
        <strain evidence="1 2">NL-1724</strain>
    </source>
</reference>
<keyword evidence="2" id="KW-1185">Reference proteome</keyword>
<dbReference type="EMBL" id="VDMD01000009">
    <property type="protein sequence ID" value="TRM63512.1"/>
    <property type="molecule type" value="Genomic_DNA"/>
</dbReference>
<proteinExistence type="predicted"/>